<dbReference type="InterPro" id="IPR000412">
    <property type="entry name" value="ABC_2_transport"/>
</dbReference>
<dbReference type="OrthoDB" id="9255971at2"/>
<keyword evidence="6" id="KW-0813">Transport</keyword>
<dbReference type="PANTHER" id="PTHR43229">
    <property type="entry name" value="NODULATION PROTEIN J"/>
    <property type="match status" value="1"/>
</dbReference>
<keyword evidence="6" id="KW-1003">Cell membrane</keyword>
<dbReference type="InterPro" id="IPR047817">
    <property type="entry name" value="ABC2_TM_bact-type"/>
</dbReference>
<reference evidence="8 9" key="1">
    <citation type="submission" date="2018-05" db="EMBL/GenBank/DDBJ databases">
        <title>Genomic Encyclopedia of Archaeal and Bacterial Type Strains, Phase II (KMG-II): from individual species to whole genera.</title>
        <authorList>
            <person name="Goeker M."/>
        </authorList>
    </citation>
    <scope>NUCLEOTIDE SEQUENCE [LARGE SCALE GENOMIC DNA]</scope>
    <source>
        <strain evidence="8 9">DSM 45184</strain>
    </source>
</reference>
<evidence type="ECO:0000256" key="1">
    <source>
        <dbReference type="ARBA" id="ARBA00004141"/>
    </source>
</evidence>
<feature type="transmembrane region" description="Helical" evidence="6">
    <location>
        <begin position="127"/>
        <end position="155"/>
    </location>
</feature>
<keyword evidence="3 6" id="KW-1133">Transmembrane helix</keyword>
<evidence type="ECO:0000256" key="6">
    <source>
        <dbReference type="RuleBase" id="RU361157"/>
    </source>
</evidence>
<evidence type="ECO:0000256" key="5">
    <source>
        <dbReference type="ARBA" id="ARBA00023251"/>
    </source>
</evidence>
<dbReference type="InterPro" id="IPR051784">
    <property type="entry name" value="Nod_factor_ABC_transporter"/>
</dbReference>
<dbReference type="PROSITE" id="PS51012">
    <property type="entry name" value="ABC_TM2"/>
    <property type="match status" value="1"/>
</dbReference>
<keyword evidence="2 6" id="KW-0812">Transmembrane</keyword>
<dbReference type="Pfam" id="PF01061">
    <property type="entry name" value="ABC2_membrane"/>
    <property type="match status" value="1"/>
</dbReference>
<evidence type="ECO:0000313" key="9">
    <source>
        <dbReference type="Proteomes" id="UP000245697"/>
    </source>
</evidence>
<comment type="caution">
    <text evidence="8">The sequence shown here is derived from an EMBL/GenBank/DDBJ whole genome shotgun (WGS) entry which is preliminary data.</text>
</comment>
<dbReference type="EMBL" id="QGGR01000017">
    <property type="protein sequence ID" value="PWK41202.1"/>
    <property type="molecule type" value="Genomic_DNA"/>
</dbReference>
<dbReference type="GO" id="GO:0140359">
    <property type="term" value="F:ABC-type transporter activity"/>
    <property type="evidence" value="ECO:0007669"/>
    <property type="project" value="InterPro"/>
</dbReference>
<evidence type="ECO:0000256" key="4">
    <source>
        <dbReference type="ARBA" id="ARBA00023136"/>
    </source>
</evidence>
<dbReference type="PANTHER" id="PTHR43229:SF2">
    <property type="entry name" value="NODULATION PROTEIN J"/>
    <property type="match status" value="1"/>
</dbReference>
<comment type="similarity">
    <text evidence="6">Belongs to the ABC-2 integral membrane protein family.</text>
</comment>
<sequence>MSTSVRSDPAAGRPAAGNPGVPVLRTLAAHTWWMTGRRLKVLAKQPAFVVIMLVQPAIWLFLFGNLFRRVVELPGFGAGDYLDYIVPGVVVMTAVSSNMWAGMGLLEEIERGTLNRLLTTPVFRSAIMNALVAEQAISTAVQVLAIMLLGLLAGADYPGGVAGLVVLLVAALLLGTVFSALSNTIGMLVRQRETIIGVNTLLLLPLTFLSSAFMAESLMPSWMRAIADANPVNWALDAARAAMTADPDWGVVAVRCGWLALAAAAMVFLSTRTFRAYQKSV</sequence>
<feature type="transmembrane region" description="Helical" evidence="6">
    <location>
        <begin position="194"/>
        <end position="215"/>
    </location>
</feature>
<organism evidence="8 9">
    <name type="scientific">Actinoplanes xinjiangensis</name>
    <dbReference type="NCBI Taxonomy" id="512350"/>
    <lineage>
        <taxon>Bacteria</taxon>
        <taxon>Bacillati</taxon>
        <taxon>Actinomycetota</taxon>
        <taxon>Actinomycetes</taxon>
        <taxon>Micromonosporales</taxon>
        <taxon>Micromonosporaceae</taxon>
        <taxon>Actinoplanes</taxon>
    </lineage>
</organism>
<evidence type="ECO:0000256" key="3">
    <source>
        <dbReference type="ARBA" id="ARBA00022989"/>
    </source>
</evidence>
<dbReference type="Proteomes" id="UP000245697">
    <property type="component" value="Unassembled WGS sequence"/>
</dbReference>
<proteinExistence type="inferred from homology"/>
<protein>
    <recommendedName>
        <fullName evidence="6">Transport permease protein</fullName>
    </recommendedName>
</protein>
<dbReference type="GO" id="GO:0043190">
    <property type="term" value="C:ATP-binding cassette (ABC) transporter complex"/>
    <property type="evidence" value="ECO:0007669"/>
    <property type="project" value="InterPro"/>
</dbReference>
<feature type="domain" description="ABC transmembrane type-2" evidence="7">
    <location>
        <begin position="47"/>
        <end position="277"/>
    </location>
</feature>
<accession>A0A316F586</accession>
<keyword evidence="4 6" id="KW-0472">Membrane</keyword>
<dbReference type="RefSeq" id="WP_109599245.1">
    <property type="nucleotide sequence ID" value="NZ_BONA01000070.1"/>
</dbReference>
<feature type="transmembrane region" description="Helical" evidence="6">
    <location>
        <begin position="84"/>
        <end position="106"/>
    </location>
</feature>
<feature type="transmembrane region" description="Helical" evidence="6">
    <location>
        <begin position="161"/>
        <end position="182"/>
    </location>
</feature>
<dbReference type="InterPro" id="IPR013525">
    <property type="entry name" value="ABC2_TM"/>
</dbReference>
<feature type="transmembrane region" description="Helical" evidence="6">
    <location>
        <begin position="47"/>
        <end position="64"/>
    </location>
</feature>
<name>A0A316F586_9ACTN</name>
<evidence type="ECO:0000259" key="7">
    <source>
        <dbReference type="PROSITE" id="PS51012"/>
    </source>
</evidence>
<evidence type="ECO:0000313" key="8">
    <source>
        <dbReference type="EMBL" id="PWK41202.1"/>
    </source>
</evidence>
<dbReference type="AlphaFoldDB" id="A0A316F586"/>
<dbReference type="PRINTS" id="PR00164">
    <property type="entry name" value="ABC2TRNSPORT"/>
</dbReference>
<comment type="subcellular location">
    <subcellularLocation>
        <location evidence="6">Cell membrane</location>
        <topology evidence="6">Multi-pass membrane protein</topology>
    </subcellularLocation>
    <subcellularLocation>
        <location evidence="1">Membrane</location>
        <topology evidence="1">Multi-pass membrane protein</topology>
    </subcellularLocation>
</comment>
<dbReference type="PIRSF" id="PIRSF006648">
    <property type="entry name" value="DrrB"/>
    <property type="match status" value="1"/>
</dbReference>
<gene>
    <name evidence="8" type="ORF">BC793_11769</name>
</gene>
<dbReference type="GO" id="GO:0046677">
    <property type="term" value="P:response to antibiotic"/>
    <property type="evidence" value="ECO:0007669"/>
    <property type="project" value="UniProtKB-KW"/>
</dbReference>
<keyword evidence="9" id="KW-1185">Reference proteome</keyword>
<keyword evidence="5" id="KW-0046">Antibiotic resistance</keyword>
<feature type="transmembrane region" description="Helical" evidence="6">
    <location>
        <begin position="249"/>
        <end position="269"/>
    </location>
</feature>
<evidence type="ECO:0000256" key="2">
    <source>
        <dbReference type="ARBA" id="ARBA00022692"/>
    </source>
</evidence>